<dbReference type="AlphaFoldDB" id="E1QK92"/>
<keyword evidence="5" id="KW-0732">Signal</keyword>
<reference evidence="7 8" key="1">
    <citation type="journal article" date="2010" name="Stand. Genomic Sci.">
        <title>Complete genome sequence of Desulfarculus baarsii type strain (2st14).</title>
        <authorList>
            <person name="Sun H."/>
            <person name="Spring S."/>
            <person name="Lapidus A."/>
            <person name="Davenport K."/>
            <person name="Del Rio T.G."/>
            <person name="Tice H."/>
            <person name="Nolan M."/>
            <person name="Copeland A."/>
            <person name="Cheng J.F."/>
            <person name="Lucas S."/>
            <person name="Tapia R."/>
            <person name="Goodwin L."/>
            <person name="Pitluck S."/>
            <person name="Ivanova N."/>
            <person name="Pagani I."/>
            <person name="Mavromatis K."/>
            <person name="Ovchinnikova G."/>
            <person name="Pati A."/>
            <person name="Chen A."/>
            <person name="Palaniappan K."/>
            <person name="Hauser L."/>
            <person name="Chang Y.J."/>
            <person name="Jeffries C.D."/>
            <person name="Detter J.C."/>
            <person name="Han C."/>
            <person name="Rohde M."/>
            <person name="Brambilla E."/>
            <person name="Goker M."/>
            <person name="Woyke T."/>
            <person name="Bristow J."/>
            <person name="Eisen J.A."/>
            <person name="Markowitz V."/>
            <person name="Hugenholtz P."/>
            <person name="Kyrpides N.C."/>
            <person name="Klenk H.P."/>
            <person name="Land M."/>
        </authorList>
    </citation>
    <scope>NUCLEOTIDE SEQUENCE [LARGE SCALE GENOMIC DNA]</scope>
    <source>
        <strain evidence="8">ATCC 33931 / DSM 2075 / LMG 7858 / VKM B-1802 / 2st14</strain>
    </source>
</reference>
<dbReference type="PANTHER" id="PTHR42852:SF6">
    <property type="entry name" value="THIOL:DISULFIDE INTERCHANGE PROTEIN DSBE"/>
    <property type="match status" value="1"/>
</dbReference>
<dbReference type="SUPFAM" id="SSF52833">
    <property type="entry name" value="Thioredoxin-like"/>
    <property type="match status" value="1"/>
</dbReference>
<dbReference type="EMBL" id="CP002085">
    <property type="protein sequence ID" value="ADK85985.1"/>
    <property type="molecule type" value="Genomic_DNA"/>
</dbReference>
<dbReference type="GO" id="GO:0017004">
    <property type="term" value="P:cytochrome complex assembly"/>
    <property type="evidence" value="ECO:0007669"/>
    <property type="project" value="UniProtKB-KW"/>
</dbReference>
<dbReference type="GO" id="GO:0030313">
    <property type="term" value="C:cell envelope"/>
    <property type="evidence" value="ECO:0007669"/>
    <property type="project" value="UniProtKB-SubCell"/>
</dbReference>
<evidence type="ECO:0000256" key="2">
    <source>
        <dbReference type="ARBA" id="ARBA00022748"/>
    </source>
</evidence>
<dbReference type="STRING" id="644282.Deba_2631"/>
<dbReference type="RefSeq" id="WP_013259424.1">
    <property type="nucleotide sequence ID" value="NC_014365.1"/>
</dbReference>
<evidence type="ECO:0000313" key="8">
    <source>
        <dbReference type="Proteomes" id="UP000009047"/>
    </source>
</evidence>
<gene>
    <name evidence="7" type="ordered locus">Deba_2631</name>
</gene>
<sequence length="192" mass="20039">MKRKNLIALAAAFVLTALLAAAGFAAERDGLITAGEQAPELKFQAALDAQGKKYLGLGGDAATFGLADVKADVLVLEMFGLYCLHCRAEAPKVKTAFDLLTKDGLADKVKFLGVGVKNSAFEVQAFRTQLKVPFPGAPDPDMAVTKNLGVMATPTFVVLKLENGGGKVLFTQVGDIGDPAAFVQKIKAAAAL</sequence>
<evidence type="ECO:0000259" key="6">
    <source>
        <dbReference type="PROSITE" id="PS51352"/>
    </source>
</evidence>
<evidence type="ECO:0000313" key="7">
    <source>
        <dbReference type="EMBL" id="ADK85985.1"/>
    </source>
</evidence>
<name>E1QK92_DESB2</name>
<organism evidence="7 8">
    <name type="scientific">Desulfarculus baarsii (strain ATCC 33931 / DSM 2075 / LMG 7858 / VKM B-1802 / 2st14)</name>
    <dbReference type="NCBI Taxonomy" id="644282"/>
    <lineage>
        <taxon>Bacteria</taxon>
        <taxon>Pseudomonadati</taxon>
        <taxon>Thermodesulfobacteriota</taxon>
        <taxon>Desulfarculia</taxon>
        <taxon>Desulfarculales</taxon>
        <taxon>Desulfarculaceae</taxon>
        <taxon>Desulfarculus</taxon>
    </lineage>
</organism>
<accession>E1QK92</accession>
<evidence type="ECO:0000256" key="1">
    <source>
        <dbReference type="ARBA" id="ARBA00004196"/>
    </source>
</evidence>
<evidence type="ECO:0000256" key="3">
    <source>
        <dbReference type="ARBA" id="ARBA00023157"/>
    </source>
</evidence>
<dbReference type="PROSITE" id="PS00194">
    <property type="entry name" value="THIOREDOXIN_1"/>
    <property type="match status" value="1"/>
</dbReference>
<dbReference type="CDD" id="cd02966">
    <property type="entry name" value="TlpA_like_family"/>
    <property type="match status" value="1"/>
</dbReference>
<keyword evidence="8" id="KW-1185">Reference proteome</keyword>
<dbReference type="PANTHER" id="PTHR42852">
    <property type="entry name" value="THIOL:DISULFIDE INTERCHANGE PROTEIN DSBE"/>
    <property type="match status" value="1"/>
</dbReference>
<dbReference type="InterPro" id="IPR013766">
    <property type="entry name" value="Thioredoxin_domain"/>
</dbReference>
<protein>
    <submittedName>
        <fullName evidence="7">Alkyl hydroperoxide reductase/ Thiol specific antioxidant/ Mal allergen</fullName>
    </submittedName>
</protein>
<dbReference type="GO" id="GO:0016491">
    <property type="term" value="F:oxidoreductase activity"/>
    <property type="evidence" value="ECO:0007669"/>
    <property type="project" value="InterPro"/>
</dbReference>
<dbReference type="Pfam" id="PF08534">
    <property type="entry name" value="Redoxin"/>
    <property type="match status" value="1"/>
</dbReference>
<dbReference type="HOGENOM" id="CLU_093417_0_0_7"/>
<keyword evidence="2" id="KW-0201">Cytochrome c-type biogenesis</keyword>
<dbReference type="InterPro" id="IPR017937">
    <property type="entry name" value="Thioredoxin_CS"/>
</dbReference>
<proteinExistence type="predicted"/>
<dbReference type="KEGG" id="dbr:Deba_2631"/>
<dbReference type="PROSITE" id="PS51352">
    <property type="entry name" value="THIOREDOXIN_2"/>
    <property type="match status" value="1"/>
</dbReference>
<dbReference type="InterPro" id="IPR013740">
    <property type="entry name" value="Redoxin"/>
</dbReference>
<evidence type="ECO:0000256" key="5">
    <source>
        <dbReference type="SAM" id="SignalP"/>
    </source>
</evidence>
<dbReference type="Gene3D" id="3.40.30.10">
    <property type="entry name" value="Glutaredoxin"/>
    <property type="match status" value="1"/>
</dbReference>
<dbReference type="eggNOG" id="COG0526">
    <property type="taxonomic scope" value="Bacteria"/>
</dbReference>
<keyword evidence="4" id="KW-0676">Redox-active center</keyword>
<dbReference type="InterPro" id="IPR036249">
    <property type="entry name" value="Thioredoxin-like_sf"/>
</dbReference>
<comment type="subcellular location">
    <subcellularLocation>
        <location evidence="1">Cell envelope</location>
    </subcellularLocation>
</comment>
<dbReference type="Proteomes" id="UP000009047">
    <property type="component" value="Chromosome"/>
</dbReference>
<feature type="domain" description="Thioredoxin" evidence="6">
    <location>
        <begin position="32"/>
        <end position="191"/>
    </location>
</feature>
<evidence type="ECO:0000256" key="4">
    <source>
        <dbReference type="ARBA" id="ARBA00023284"/>
    </source>
</evidence>
<dbReference type="OrthoDB" id="5516057at2"/>
<feature type="signal peptide" evidence="5">
    <location>
        <begin position="1"/>
        <end position="25"/>
    </location>
</feature>
<keyword evidence="3" id="KW-1015">Disulfide bond</keyword>
<dbReference type="InterPro" id="IPR050553">
    <property type="entry name" value="Thioredoxin_ResA/DsbE_sf"/>
</dbReference>
<feature type="chain" id="PRO_5003150419" evidence="5">
    <location>
        <begin position="26"/>
        <end position="192"/>
    </location>
</feature>